<reference evidence="2" key="1">
    <citation type="journal article" date="2014" name="Int. J. Syst. Evol. Microbiol.">
        <title>Complete genome sequence of Corynebacterium casei LMG S-19264T (=DSM 44701T), isolated from a smear-ripened cheese.</title>
        <authorList>
            <consortium name="US DOE Joint Genome Institute (JGI-PGF)"/>
            <person name="Walter F."/>
            <person name="Albersmeier A."/>
            <person name="Kalinowski J."/>
            <person name="Ruckert C."/>
        </authorList>
    </citation>
    <scope>NUCLEOTIDE SEQUENCE</scope>
    <source>
        <strain evidence="2">KCTC 12368</strain>
    </source>
</reference>
<dbReference type="InterPro" id="IPR012334">
    <property type="entry name" value="Pectin_lyas_fold"/>
</dbReference>
<comment type="caution">
    <text evidence="2">The sequence shown here is derived from an EMBL/GenBank/DDBJ whole genome shotgun (WGS) entry which is preliminary data.</text>
</comment>
<protein>
    <recommendedName>
        <fullName evidence="4">Poly(Beta-D-mannuronate) lyase</fullName>
    </recommendedName>
</protein>
<keyword evidence="1" id="KW-0732">Signal</keyword>
<dbReference type="CDD" id="cd14251">
    <property type="entry name" value="PL-6"/>
    <property type="match status" value="1"/>
</dbReference>
<dbReference type="Proteomes" id="UP000619457">
    <property type="component" value="Unassembled WGS sequence"/>
</dbReference>
<dbReference type="InterPro" id="IPR011050">
    <property type="entry name" value="Pectin_lyase_fold/virulence"/>
</dbReference>
<dbReference type="AlphaFoldDB" id="A0A918QDU8"/>
<name>A0A918QDU8_9BACT</name>
<dbReference type="InterPro" id="IPR039513">
    <property type="entry name" value="PL-6"/>
</dbReference>
<keyword evidence="3" id="KW-1185">Reference proteome</keyword>
<accession>A0A918QDU8</accession>
<proteinExistence type="predicted"/>
<gene>
    <name evidence="2" type="ORF">GCM10007049_38010</name>
</gene>
<dbReference type="RefSeq" id="WP_018473664.1">
    <property type="nucleotide sequence ID" value="NZ_BMWX01000010.1"/>
</dbReference>
<evidence type="ECO:0000313" key="3">
    <source>
        <dbReference type="Proteomes" id="UP000619457"/>
    </source>
</evidence>
<feature type="chain" id="PRO_5037368299" description="Poly(Beta-D-mannuronate) lyase" evidence="1">
    <location>
        <begin position="27"/>
        <end position="736"/>
    </location>
</feature>
<reference evidence="2" key="2">
    <citation type="submission" date="2020-09" db="EMBL/GenBank/DDBJ databases">
        <authorList>
            <person name="Sun Q."/>
            <person name="Kim S."/>
        </authorList>
    </citation>
    <scope>NUCLEOTIDE SEQUENCE</scope>
    <source>
        <strain evidence="2">KCTC 12368</strain>
    </source>
</reference>
<sequence length="736" mass="81281">MINNIKVSSCYFLLLALLVMPFSCQSKDEGRIVHNVEEFEKALGELRPGDTLKLANGVWKDAELVFQGTGTAEAPIVLMAEEPGKVSMEGNSNLSLSGQYLVVKGLIFKNGFTQTGEVISFRKDSKNLAFNSRVTECVIDNYNKPNRNDQDSWVMMYGQNNRFDHNHLEGKRNQGVTMAVRLNSEDSQNNHHRIDHNYFGPRPVLGSNGGETLRVGTSQYSLTESHTVIENNYFEKCNGETEIVSIKSGKNIIRGNVFLESKGSLTLRHGNGNLIERNIFLGNNVPETGGVRIINAEHKVVENYFQDLEGDKFRAGIAIMNGIYDSPINRYHQVKNATIARNSFINVAHMELAVGSDEERTATPEGCLFTHNLILNKDGKSPFKAYDKIDGISFEDNSANVSTPLIPSGIAIAEIPLEKAENGLYYPKSAGQDRGAPRDLVMLDKSLTGVSWYPKTNQEMVFSTGTQIEVVPGLNSISEALKEANPGDILHLTEGEYNQNRVLNISFPITIKGDSPADSRISFEGTHLFEILNGGGLQLENLQVSGRQAADAAGNAVIKVTPAGTLKNYKVKVLNSEFVDMTINHSFNFLEASKGSFADTIMIENSAFKQFTGSILSLEKETDDLGKYNAEYVIMNGNSFDKIGDKVIDIYRGGTDESTFGPYVYAKGNELSEVGNSSRNLHETSFYFYGVQWLSFEDNSLTKSKPVMVTHTVGEPVVLFSNNTSDLPELRLTPKN</sequence>
<dbReference type="Pfam" id="PF14592">
    <property type="entry name" value="Chondroitinas_B"/>
    <property type="match status" value="1"/>
</dbReference>
<evidence type="ECO:0000256" key="1">
    <source>
        <dbReference type="SAM" id="SignalP"/>
    </source>
</evidence>
<evidence type="ECO:0008006" key="4">
    <source>
        <dbReference type="Google" id="ProtNLM"/>
    </source>
</evidence>
<dbReference type="EMBL" id="BMWX01000010">
    <property type="protein sequence ID" value="GGZ41082.1"/>
    <property type="molecule type" value="Genomic_DNA"/>
</dbReference>
<feature type="signal peptide" evidence="1">
    <location>
        <begin position="1"/>
        <end position="26"/>
    </location>
</feature>
<organism evidence="2 3">
    <name type="scientific">Echinicola pacifica</name>
    <dbReference type="NCBI Taxonomy" id="346377"/>
    <lineage>
        <taxon>Bacteria</taxon>
        <taxon>Pseudomonadati</taxon>
        <taxon>Bacteroidota</taxon>
        <taxon>Cytophagia</taxon>
        <taxon>Cytophagales</taxon>
        <taxon>Cyclobacteriaceae</taxon>
        <taxon>Echinicola</taxon>
    </lineage>
</organism>
<evidence type="ECO:0000313" key="2">
    <source>
        <dbReference type="EMBL" id="GGZ41082.1"/>
    </source>
</evidence>
<dbReference type="SUPFAM" id="SSF51126">
    <property type="entry name" value="Pectin lyase-like"/>
    <property type="match status" value="2"/>
</dbReference>
<dbReference type="Gene3D" id="2.160.20.10">
    <property type="entry name" value="Single-stranded right-handed beta-helix, Pectin lyase-like"/>
    <property type="match status" value="2"/>
</dbReference>